<proteinExistence type="predicted"/>
<dbReference type="GO" id="GO:0003677">
    <property type="term" value="F:DNA binding"/>
    <property type="evidence" value="ECO:0007669"/>
    <property type="project" value="InterPro"/>
</dbReference>
<dbReference type="Proteomes" id="UP000199226">
    <property type="component" value="Unassembled WGS sequence"/>
</dbReference>
<gene>
    <name evidence="1" type="ORF">SAMN05421813_10371</name>
</gene>
<dbReference type="Gene3D" id="3.90.580.10">
    <property type="entry name" value="Zinc finger, CHC2-type domain"/>
    <property type="match status" value="1"/>
</dbReference>
<dbReference type="GO" id="GO:0006260">
    <property type="term" value="P:DNA replication"/>
    <property type="evidence" value="ECO:0007669"/>
    <property type="project" value="InterPro"/>
</dbReference>
<name>A0A1G9NJZ7_9SPHI</name>
<dbReference type="AlphaFoldDB" id="A0A1G9NJZ7"/>
<dbReference type="SUPFAM" id="SSF57783">
    <property type="entry name" value="Zinc beta-ribbon"/>
    <property type="match status" value="1"/>
</dbReference>
<dbReference type="InterPro" id="IPR036977">
    <property type="entry name" value="DNA_primase_Znf_CHC2"/>
</dbReference>
<dbReference type="SUPFAM" id="SSF56731">
    <property type="entry name" value="DNA primase core"/>
    <property type="match status" value="1"/>
</dbReference>
<dbReference type="GO" id="GO:0008270">
    <property type="term" value="F:zinc ion binding"/>
    <property type="evidence" value="ECO:0007669"/>
    <property type="project" value="InterPro"/>
</dbReference>
<evidence type="ECO:0000313" key="1">
    <source>
        <dbReference type="EMBL" id="SDL86916.1"/>
    </source>
</evidence>
<dbReference type="EMBL" id="FNHH01000003">
    <property type="protein sequence ID" value="SDL86916.1"/>
    <property type="molecule type" value="Genomic_DNA"/>
</dbReference>
<dbReference type="OrthoDB" id="8536512at2"/>
<organism evidence="1 2">
    <name type="scientific">Daejeonella rubra</name>
    <dbReference type="NCBI Taxonomy" id="990371"/>
    <lineage>
        <taxon>Bacteria</taxon>
        <taxon>Pseudomonadati</taxon>
        <taxon>Bacteroidota</taxon>
        <taxon>Sphingobacteriia</taxon>
        <taxon>Sphingobacteriales</taxon>
        <taxon>Sphingobacteriaceae</taxon>
        <taxon>Daejeonella</taxon>
    </lineage>
</organism>
<protein>
    <submittedName>
        <fullName evidence="1">Toprim-like</fullName>
    </submittedName>
</protein>
<accession>A0A1G9NJZ7</accession>
<dbReference type="STRING" id="990371.SAMN05421813_10371"/>
<keyword evidence="2" id="KW-1185">Reference proteome</keyword>
<evidence type="ECO:0000313" key="2">
    <source>
        <dbReference type="Proteomes" id="UP000199226"/>
    </source>
</evidence>
<dbReference type="Pfam" id="PF13155">
    <property type="entry name" value="Toprim_2"/>
    <property type="match status" value="1"/>
</dbReference>
<reference evidence="2" key="1">
    <citation type="submission" date="2016-10" db="EMBL/GenBank/DDBJ databases">
        <authorList>
            <person name="Varghese N."/>
            <person name="Submissions S."/>
        </authorList>
    </citation>
    <scope>NUCLEOTIDE SEQUENCE [LARGE SCALE GENOMIC DNA]</scope>
    <source>
        <strain evidence="2">DSM 24536</strain>
    </source>
</reference>
<dbReference type="RefSeq" id="WP_090699671.1">
    <property type="nucleotide sequence ID" value="NZ_FNHH01000003.1"/>
</dbReference>
<dbReference type="Gene3D" id="3.40.1360.10">
    <property type="match status" value="1"/>
</dbReference>
<sequence>MFLNANEIREKVSLVDLLAHLGYAPAYKSGKELFYLSMLREEKTASLCVNEQLGMWYDHGGPNRSGIKGGNVIDLGLAYWFPLSFQEVLEKIKNTCSIEISKIPVQKELNQKARPRIAIKLPNYKIAEVKPLGSNPAITGYLQYRGVWETAAEHLKEIYYNVEDTKKNRKPFFAAGWKNENDGWEVRNKYFKGCLGKKGMSFIQGEENRLAVFEGYLDFLSWKHEQTINKPTVLILNSLSFISAAIDRSSKFEVVDVFFDHDQSGRQATQQLLSAIPHAKDRSDLYAGYKDYNEKHMAEQAELLRITSPIDVFKNLKVGFSR</sequence>